<evidence type="ECO:0000313" key="2">
    <source>
        <dbReference type="Proteomes" id="UP000011632"/>
    </source>
</evidence>
<dbReference type="Proteomes" id="UP000011632">
    <property type="component" value="Unassembled WGS sequence"/>
</dbReference>
<gene>
    <name evidence="1" type="ORF">C489_02117</name>
</gene>
<evidence type="ECO:0000313" key="1">
    <source>
        <dbReference type="EMBL" id="ELY70611.1"/>
    </source>
</evidence>
<dbReference type="PATRIC" id="fig|1227496.3.peg.432"/>
<name>L9YAF0_9EURY</name>
<protein>
    <submittedName>
        <fullName evidence="1">Uncharacterized protein</fullName>
    </submittedName>
</protein>
<dbReference type="STRING" id="1227496.C489_02117"/>
<keyword evidence="2" id="KW-1185">Reference proteome</keyword>
<dbReference type="EMBL" id="AOID01000007">
    <property type="protein sequence ID" value="ELY70611.1"/>
    <property type="molecule type" value="Genomic_DNA"/>
</dbReference>
<organism evidence="1 2">
    <name type="scientific">Natrinema versiforme JCM 10478</name>
    <dbReference type="NCBI Taxonomy" id="1227496"/>
    <lineage>
        <taxon>Archaea</taxon>
        <taxon>Methanobacteriati</taxon>
        <taxon>Methanobacteriota</taxon>
        <taxon>Stenosarchaea group</taxon>
        <taxon>Halobacteria</taxon>
        <taxon>Halobacteriales</taxon>
        <taxon>Natrialbaceae</taxon>
        <taxon>Natrinema</taxon>
    </lineage>
</organism>
<comment type="caution">
    <text evidence="1">The sequence shown here is derived from an EMBL/GenBank/DDBJ whole genome shotgun (WGS) entry which is preliminary data.</text>
</comment>
<sequence length="71" mass="7955">MAMRDDPETVTCKTCGATAWRTTWGSTNTTCYRCSECHSGGHIVYTDDGRELRRGGVFCKLQNYATRRVTA</sequence>
<reference evidence="1 2" key="1">
    <citation type="journal article" date="2014" name="PLoS Genet.">
        <title>Phylogenetically driven sequencing of extremely halophilic archaea reveals strategies for static and dynamic osmo-response.</title>
        <authorList>
            <person name="Becker E.A."/>
            <person name="Seitzer P.M."/>
            <person name="Tritt A."/>
            <person name="Larsen D."/>
            <person name="Krusor M."/>
            <person name="Yao A.I."/>
            <person name="Wu D."/>
            <person name="Madern D."/>
            <person name="Eisen J.A."/>
            <person name="Darling A.E."/>
            <person name="Facciotti M.T."/>
        </authorList>
    </citation>
    <scope>NUCLEOTIDE SEQUENCE [LARGE SCALE GENOMIC DNA]</scope>
    <source>
        <strain evidence="1 2">JCM 10478</strain>
    </source>
</reference>
<dbReference type="AlphaFoldDB" id="L9YAF0"/>
<accession>L9YAF0</accession>
<dbReference type="RefSeq" id="WP_006429461.1">
    <property type="nucleotide sequence ID" value="NZ_AOID01000007.1"/>
</dbReference>
<proteinExistence type="predicted"/>